<dbReference type="GO" id="GO:0032259">
    <property type="term" value="P:methylation"/>
    <property type="evidence" value="ECO:0007669"/>
    <property type="project" value="UniProtKB-KW"/>
</dbReference>
<accession>A0A0C3FPQ4</accession>
<dbReference type="HOGENOM" id="CLU_005533_0_3_1"/>
<dbReference type="STRING" id="765440.A0A0C3FPQ4"/>
<dbReference type="EMBL" id="KN833000">
    <property type="protein sequence ID" value="KIM81156.1"/>
    <property type="molecule type" value="Genomic_DNA"/>
</dbReference>
<evidence type="ECO:0000256" key="1">
    <source>
        <dbReference type="ARBA" id="ARBA00022603"/>
    </source>
</evidence>
<dbReference type="Gene3D" id="1.10.10.10">
    <property type="entry name" value="Winged helix-like DNA-binding domain superfamily/Winged helix DNA-binding domain"/>
    <property type="match status" value="1"/>
</dbReference>
<evidence type="ECO:0000259" key="4">
    <source>
        <dbReference type="Pfam" id="PF00891"/>
    </source>
</evidence>
<dbReference type="PANTHER" id="PTHR43712:SF2">
    <property type="entry name" value="O-METHYLTRANSFERASE CICE"/>
    <property type="match status" value="1"/>
</dbReference>
<dbReference type="Pfam" id="PF08100">
    <property type="entry name" value="Dimerisation"/>
    <property type="match status" value="1"/>
</dbReference>
<dbReference type="InterPro" id="IPR036390">
    <property type="entry name" value="WH_DNA-bd_sf"/>
</dbReference>
<dbReference type="SUPFAM" id="SSF46785">
    <property type="entry name" value="Winged helix' DNA-binding domain"/>
    <property type="match status" value="1"/>
</dbReference>
<name>A0A0C3FPQ4_PILCF</name>
<evidence type="ECO:0000256" key="3">
    <source>
        <dbReference type="ARBA" id="ARBA00022691"/>
    </source>
</evidence>
<keyword evidence="3" id="KW-0949">S-adenosyl-L-methionine</keyword>
<evidence type="ECO:0000256" key="2">
    <source>
        <dbReference type="ARBA" id="ARBA00022679"/>
    </source>
</evidence>
<dbReference type="InterPro" id="IPR036388">
    <property type="entry name" value="WH-like_DNA-bd_sf"/>
</dbReference>
<dbReference type="GO" id="GO:0046983">
    <property type="term" value="F:protein dimerization activity"/>
    <property type="evidence" value="ECO:0007669"/>
    <property type="project" value="InterPro"/>
</dbReference>
<dbReference type="OrthoDB" id="2410195at2759"/>
<proteinExistence type="predicted"/>
<dbReference type="Proteomes" id="UP000054166">
    <property type="component" value="Unassembled WGS sequence"/>
</dbReference>
<reference evidence="7" key="2">
    <citation type="submission" date="2015-01" db="EMBL/GenBank/DDBJ databases">
        <title>Evolutionary Origins and Diversification of the Mycorrhizal Mutualists.</title>
        <authorList>
            <consortium name="DOE Joint Genome Institute"/>
            <consortium name="Mycorrhizal Genomics Consortium"/>
            <person name="Kohler A."/>
            <person name="Kuo A."/>
            <person name="Nagy L.G."/>
            <person name="Floudas D."/>
            <person name="Copeland A."/>
            <person name="Barry K.W."/>
            <person name="Cichocki N."/>
            <person name="Veneault-Fourrey C."/>
            <person name="LaButti K."/>
            <person name="Lindquist E.A."/>
            <person name="Lipzen A."/>
            <person name="Lundell T."/>
            <person name="Morin E."/>
            <person name="Murat C."/>
            <person name="Riley R."/>
            <person name="Ohm R."/>
            <person name="Sun H."/>
            <person name="Tunlid A."/>
            <person name="Henrissat B."/>
            <person name="Grigoriev I.V."/>
            <person name="Hibbett D.S."/>
            <person name="Martin F."/>
        </authorList>
    </citation>
    <scope>NUCLEOTIDE SEQUENCE [LARGE SCALE GENOMIC DNA]</scope>
    <source>
        <strain evidence="7">F 1598</strain>
    </source>
</reference>
<keyword evidence="1" id="KW-0489">Methyltransferase</keyword>
<evidence type="ECO:0000313" key="6">
    <source>
        <dbReference type="EMBL" id="KIM81156.1"/>
    </source>
</evidence>
<dbReference type="PANTHER" id="PTHR43712">
    <property type="entry name" value="PUTATIVE (AFU_ORTHOLOGUE AFUA_4G14580)-RELATED"/>
    <property type="match status" value="1"/>
</dbReference>
<dbReference type="InParanoid" id="A0A0C3FPQ4"/>
<dbReference type="PROSITE" id="PS51683">
    <property type="entry name" value="SAM_OMT_II"/>
    <property type="match status" value="1"/>
</dbReference>
<dbReference type="InterPro" id="IPR012967">
    <property type="entry name" value="COMT_dimerisation"/>
</dbReference>
<dbReference type="AlphaFoldDB" id="A0A0C3FPQ4"/>
<dbReference type="InterPro" id="IPR001077">
    <property type="entry name" value="COMT_C"/>
</dbReference>
<gene>
    <name evidence="6" type="ORF">PILCRDRAFT_821597</name>
</gene>
<dbReference type="Pfam" id="PF00891">
    <property type="entry name" value="Methyltransf_2"/>
    <property type="match status" value="1"/>
</dbReference>
<dbReference type="Gene3D" id="3.40.50.150">
    <property type="entry name" value="Vaccinia Virus protein VP39"/>
    <property type="match status" value="1"/>
</dbReference>
<protein>
    <submittedName>
        <fullName evidence="6">Uncharacterized protein</fullName>
    </submittedName>
</protein>
<sequence>MSTPLSALSNILSSGIATIESAYANHGATFPSMDEPFQPGSFEEDETLCQTIDHVIAAASQLIALVKPAPRTVVESAFSFYLSASLQVVVSANLPEILREAGPQGLHVKDIGDKCGSDPHKIGRILRYLATNHIFRELSPDIFANNRASSVLDTGKSVVTLKADPVAKYDNTFGSAASVGHLTDESMKAGVYLADNVLDPRTSTSQELADSPFSCTFRCGTMFEFFEQPGNEHRLRRFGAAMHGTSSPGALGKISNGFDWASLKQNALVVDVGGGFGSATLHLMKDYPHLRYVVQDRPKVIADAVKFWENEDPDALKSGRVELKGHDFFEPQPIKDASVFFLRGVIHDWPDAYARKILKHLRASAQSDTKLILNDFLVPYAAYSNNLFSDIPGADVPSPPYPLLANLGTVSNRAVMTDLQMMVIANAQDRTIGQFIDLVDGTGWKLGSIGRSPKSLRSILVFHPVQV</sequence>
<keyword evidence="2" id="KW-0808">Transferase</keyword>
<reference evidence="6 7" key="1">
    <citation type="submission" date="2014-04" db="EMBL/GenBank/DDBJ databases">
        <authorList>
            <consortium name="DOE Joint Genome Institute"/>
            <person name="Kuo A."/>
            <person name="Tarkka M."/>
            <person name="Buscot F."/>
            <person name="Kohler A."/>
            <person name="Nagy L.G."/>
            <person name="Floudas D."/>
            <person name="Copeland A."/>
            <person name="Barry K.W."/>
            <person name="Cichocki N."/>
            <person name="Veneault-Fourrey C."/>
            <person name="LaButti K."/>
            <person name="Lindquist E.A."/>
            <person name="Lipzen A."/>
            <person name="Lundell T."/>
            <person name="Morin E."/>
            <person name="Murat C."/>
            <person name="Sun H."/>
            <person name="Tunlid A."/>
            <person name="Henrissat B."/>
            <person name="Grigoriev I.V."/>
            <person name="Hibbett D.S."/>
            <person name="Martin F."/>
            <person name="Nordberg H.P."/>
            <person name="Cantor M.N."/>
            <person name="Hua S.X."/>
        </authorList>
    </citation>
    <scope>NUCLEOTIDE SEQUENCE [LARGE SCALE GENOMIC DNA]</scope>
    <source>
        <strain evidence="6 7">F 1598</strain>
    </source>
</reference>
<evidence type="ECO:0000313" key="7">
    <source>
        <dbReference type="Proteomes" id="UP000054166"/>
    </source>
</evidence>
<evidence type="ECO:0000259" key="5">
    <source>
        <dbReference type="Pfam" id="PF08100"/>
    </source>
</evidence>
<dbReference type="InterPro" id="IPR016461">
    <property type="entry name" value="COMT-like"/>
</dbReference>
<keyword evidence="7" id="KW-1185">Reference proteome</keyword>
<feature type="domain" description="O-methyltransferase dimerisation" evidence="5">
    <location>
        <begin position="75"/>
        <end position="152"/>
    </location>
</feature>
<dbReference type="GO" id="GO:0008171">
    <property type="term" value="F:O-methyltransferase activity"/>
    <property type="evidence" value="ECO:0007669"/>
    <property type="project" value="InterPro"/>
</dbReference>
<feature type="domain" description="O-methyltransferase C-terminal" evidence="4">
    <location>
        <begin position="211"/>
        <end position="380"/>
    </location>
</feature>
<dbReference type="InterPro" id="IPR029063">
    <property type="entry name" value="SAM-dependent_MTases_sf"/>
</dbReference>
<organism evidence="6 7">
    <name type="scientific">Piloderma croceum (strain F 1598)</name>
    <dbReference type="NCBI Taxonomy" id="765440"/>
    <lineage>
        <taxon>Eukaryota</taxon>
        <taxon>Fungi</taxon>
        <taxon>Dikarya</taxon>
        <taxon>Basidiomycota</taxon>
        <taxon>Agaricomycotina</taxon>
        <taxon>Agaricomycetes</taxon>
        <taxon>Agaricomycetidae</taxon>
        <taxon>Atheliales</taxon>
        <taxon>Atheliaceae</taxon>
        <taxon>Piloderma</taxon>
    </lineage>
</organism>
<dbReference type="SUPFAM" id="SSF53335">
    <property type="entry name" value="S-adenosyl-L-methionine-dependent methyltransferases"/>
    <property type="match status" value="1"/>
</dbReference>